<sequence length="1012" mass="114621">MSSDISQLISQAQSPDNSLREHAEQQLLQSCDSNASLIFQALTDVAINNSNKLAARQFALLSLRKLITFYWSPGFESYRNTSQIDLDTKSSLRNYLIQLALDDNQDSKIKSSASYCVTQISAVDFPDQWPELLSILYGCITQHYSLSAIKLLNEIYDDIVSEEMFFEGNIGLETLSIVYQLLESGDNVSIQARIALVDLLNATITQMTNVDSNLTEKRKQLLSESIPRALGLLSNILEMSHRDISTDSLTFIGKIYEILVLIKNELPKKFFSAQTRDAYKRITLNTLSLLQNKYASMTEPAETELESFSECAIHTLEFLTSLSYNTNFTEEERTIILNSLLVLCSLDPVTKETWLADFNHFVSKETGLLPSYTIRDQSFEFLTSLIDQNFQLILKSIFQYFFTLISSSSPSVDPSQLETTFYLLQSILSNDDDIENVNNEEITSVLRVLPSLLTNVHDSLMVSRIILALPKILEKFMDDLPDVKAMVQTFLVQSTELALRLSGDYIIKSSVLISFTSYCYFAELPSVLGPELCASIQKSILTLMKQVSNESEDDTNGLLTEVLNNIIECNSTNTSQEILQTEFSLLFSISSKDPSNVQIVVESQESLEKLLTNVTEKVYLEYIQIYLPPFINIIHANSTTSYRYSPLLSLVLEFITIFMKKKPSDSKILPESIIANLFQPLVDILTTSTEDETLQLTTDAFTYIIYNTDSEKVMPYLETVVNILDRLLSLDVTDTAAMNVGTLIVTIFTKFSAQISSLIPTILNAAVNRLIDCKNISTQQNLVSLLCFLFYSNTQETVDFLFNLPQQNIVRDVLIKWFESFEIIRGEKKIKENIIALGKLYCLHDEKLFSIKVNGDIIPYEGDLIITRSRAKSLPDKYTQITIFEKIIKLFIAELGFQNKQPAIENLMTNETTALGDSNENDDEWEDVDDVLDYDKLKEYVNDEDELDGEDSREYGEGDEEEITGLGDVSQTVTELIIGFFKDVTSKNVNNFQSIYDTLSENEKMILTQYLV</sequence>
<evidence type="ECO:0000256" key="3">
    <source>
        <dbReference type="ARBA" id="ARBA00022927"/>
    </source>
</evidence>
<dbReference type="FunCoup" id="H2B0D7">
    <property type="interactions" value="1218"/>
</dbReference>
<feature type="domain" description="Importin N-terminal" evidence="5">
    <location>
        <begin position="23"/>
        <end position="102"/>
    </location>
</feature>
<dbReference type="Pfam" id="PF03810">
    <property type="entry name" value="IBN_N"/>
    <property type="match status" value="1"/>
</dbReference>
<dbReference type="PANTHER" id="PTHR10997">
    <property type="entry name" value="IMPORTIN-7, 8, 11"/>
    <property type="match status" value="1"/>
</dbReference>
<protein>
    <recommendedName>
        <fullName evidence="5">Importin N-terminal domain-containing protein</fullName>
    </recommendedName>
</protein>
<dbReference type="PANTHER" id="PTHR10997:SF9">
    <property type="entry name" value="IMPORTIN-9"/>
    <property type="match status" value="1"/>
</dbReference>
<evidence type="ECO:0000313" key="6">
    <source>
        <dbReference type="EMBL" id="CCF60087.1"/>
    </source>
</evidence>
<dbReference type="InterPro" id="IPR001494">
    <property type="entry name" value="Importin-beta_N"/>
</dbReference>
<dbReference type="InParanoid" id="H2B0D7"/>
<dbReference type="KEGG" id="kaf:KAFR_0J00190"/>
<dbReference type="PROSITE" id="PS50166">
    <property type="entry name" value="IMPORTIN_B_NT"/>
    <property type="match status" value="1"/>
</dbReference>
<proteinExistence type="predicted"/>
<keyword evidence="7" id="KW-1185">Reference proteome</keyword>
<dbReference type="InterPro" id="IPR056840">
    <property type="entry name" value="HEAT_IPO9_central"/>
</dbReference>
<dbReference type="GO" id="GO:0061608">
    <property type="term" value="F:nuclear import signal receptor activity"/>
    <property type="evidence" value="ECO:0007669"/>
    <property type="project" value="EnsemblFungi"/>
</dbReference>
<dbReference type="InterPro" id="IPR011989">
    <property type="entry name" value="ARM-like"/>
</dbReference>
<dbReference type="SUPFAM" id="SSF48371">
    <property type="entry name" value="ARM repeat"/>
    <property type="match status" value="1"/>
</dbReference>
<evidence type="ECO:0000259" key="5">
    <source>
        <dbReference type="PROSITE" id="PS50166"/>
    </source>
</evidence>
<dbReference type="GO" id="GO:0031267">
    <property type="term" value="F:small GTPase binding"/>
    <property type="evidence" value="ECO:0007669"/>
    <property type="project" value="InterPro"/>
</dbReference>
<dbReference type="GO" id="GO:0000511">
    <property type="term" value="F:H2A-H2B histone complex chaperone activity"/>
    <property type="evidence" value="ECO:0007669"/>
    <property type="project" value="EnsemblFungi"/>
</dbReference>
<dbReference type="Proteomes" id="UP000005220">
    <property type="component" value="Chromosome 10"/>
</dbReference>
<dbReference type="GO" id="GO:0006607">
    <property type="term" value="P:NLS-bearing protein import into nucleus"/>
    <property type="evidence" value="ECO:0007669"/>
    <property type="project" value="EnsemblFungi"/>
</dbReference>
<keyword evidence="4" id="KW-0539">Nucleus</keyword>
<evidence type="ECO:0000256" key="1">
    <source>
        <dbReference type="ARBA" id="ARBA00004123"/>
    </source>
</evidence>
<comment type="subcellular location">
    <subcellularLocation>
        <location evidence="1">Nucleus</location>
    </subcellularLocation>
</comment>
<dbReference type="OrthoDB" id="431626at2759"/>
<reference evidence="6 7" key="1">
    <citation type="journal article" date="2011" name="Proc. Natl. Acad. Sci. U.S.A.">
        <title>Evolutionary erosion of yeast sex chromosomes by mating-type switching accidents.</title>
        <authorList>
            <person name="Gordon J.L."/>
            <person name="Armisen D."/>
            <person name="Proux-Wera E."/>
            <person name="Oheigeartaigh S.S."/>
            <person name="Byrne K.P."/>
            <person name="Wolfe K.H."/>
        </authorList>
    </citation>
    <scope>NUCLEOTIDE SEQUENCE [LARGE SCALE GENOMIC DNA]</scope>
    <source>
        <strain evidence="7">ATCC 22294 / BCRC 22015 / CBS 2517 / CECT 1963 / NBRC 1671 / NRRL Y-8276</strain>
    </source>
</reference>
<dbReference type="RefSeq" id="XP_003959222.1">
    <property type="nucleotide sequence ID" value="XM_003959173.1"/>
</dbReference>
<dbReference type="STRING" id="1071382.H2B0D7"/>
<dbReference type="GeneID" id="13883734"/>
<dbReference type="SMART" id="SM00913">
    <property type="entry name" value="IBN_N"/>
    <property type="match status" value="1"/>
</dbReference>
<dbReference type="EMBL" id="HE650830">
    <property type="protein sequence ID" value="CCF60087.1"/>
    <property type="molecule type" value="Genomic_DNA"/>
</dbReference>
<gene>
    <name evidence="6" type="primary">KAFR0J00190</name>
    <name evidence="6" type="ORF">KAFR_0J00190</name>
</gene>
<dbReference type="Gene3D" id="1.25.10.10">
    <property type="entry name" value="Leucine-rich Repeat Variant"/>
    <property type="match status" value="1"/>
</dbReference>
<dbReference type="Pfam" id="PF25018">
    <property type="entry name" value="HEAT_IPO9_c"/>
    <property type="match status" value="1"/>
</dbReference>
<keyword evidence="3" id="KW-0653">Protein transport</keyword>
<dbReference type="GO" id="GO:0005829">
    <property type="term" value="C:cytosol"/>
    <property type="evidence" value="ECO:0007669"/>
    <property type="project" value="TreeGrafter"/>
</dbReference>
<name>H2B0D7_KAZAF</name>
<dbReference type="InterPro" id="IPR016024">
    <property type="entry name" value="ARM-type_fold"/>
</dbReference>
<evidence type="ECO:0000256" key="4">
    <source>
        <dbReference type="ARBA" id="ARBA00023242"/>
    </source>
</evidence>
<accession>H2B0D7</accession>
<dbReference type="GO" id="GO:0006334">
    <property type="term" value="P:nucleosome assembly"/>
    <property type="evidence" value="ECO:0007669"/>
    <property type="project" value="EnsemblFungi"/>
</dbReference>
<evidence type="ECO:0000256" key="2">
    <source>
        <dbReference type="ARBA" id="ARBA00022448"/>
    </source>
</evidence>
<organism evidence="6 7">
    <name type="scientific">Kazachstania africana (strain ATCC 22294 / BCRC 22015 / CBS 2517 / CECT 1963 / NBRC 1671 / NRRL Y-8276)</name>
    <name type="common">Yeast</name>
    <name type="synonym">Kluyveromyces africanus</name>
    <dbReference type="NCBI Taxonomy" id="1071382"/>
    <lineage>
        <taxon>Eukaryota</taxon>
        <taxon>Fungi</taxon>
        <taxon>Dikarya</taxon>
        <taxon>Ascomycota</taxon>
        <taxon>Saccharomycotina</taxon>
        <taxon>Saccharomycetes</taxon>
        <taxon>Saccharomycetales</taxon>
        <taxon>Saccharomycetaceae</taxon>
        <taxon>Kazachstania</taxon>
    </lineage>
</organism>
<dbReference type="GO" id="GO:0005635">
    <property type="term" value="C:nuclear envelope"/>
    <property type="evidence" value="ECO:0007669"/>
    <property type="project" value="TreeGrafter"/>
</dbReference>
<dbReference type="HOGENOM" id="CLU_008920_1_1_1"/>
<evidence type="ECO:0000313" key="7">
    <source>
        <dbReference type="Proteomes" id="UP000005220"/>
    </source>
</evidence>
<keyword evidence="2" id="KW-0813">Transport</keyword>
<dbReference type="AlphaFoldDB" id="H2B0D7"/>
<dbReference type="eggNOG" id="KOG2274">
    <property type="taxonomic scope" value="Eukaryota"/>
</dbReference>